<reference evidence="3" key="1">
    <citation type="submission" date="2020-03" db="EMBL/GenBank/DDBJ databases">
        <title>A transcriptome and proteome of the tick Rhipicephalus microplus shaped by the genetic composition of its hosts and developmental stage.</title>
        <authorList>
            <person name="Garcia G.R."/>
            <person name="Ribeiro J.M.C."/>
            <person name="Maruyama S.R."/>
            <person name="Gardinasse L.G."/>
            <person name="Nelson K."/>
            <person name="Ferreira B.R."/>
            <person name="Andrade T.G."/>
            <person name="Santos I.K.F.M."/>
        </authorList>
    </citation>
    <scope>NUCLEOTIDE SEQUENCE</scope>
    <source>
        <strain evidence="3">NSGR</strain>
        <tissue evidence="3">Salivary glands</tissue>
    </source>
</reference>
<keyword evidence="1" id="KW-1133">Transmembrane helix</keyword>
<feature type="signal peptide" evidence="2">
    <location>
        <begin position="1"/>
        <end position="17"/>
    </location>
</feature>
<dbReference type="EMBL" id="GIKN01002201">
    <property type="protein sequence ID" value="NIE44474.1"/>
    <property type="molecule type" value="Transcribed_RNA"/>
</dbReference>
<keyword evidence="1" id="KW-0472">Membrane</keyword>
<feature type="chain" id="PRO_5026055068" description="Secreted protein" evidence="2">
    <location>
        <begin position="18"/>
        <end position="125"/>
    </location>
</feature>
<keyword evidence="1" id="KW-0812">Transmembrane</keyword>
<evidence type="ECO:0000313" key="3">
    <source>
        <dbReference type="EMBL" id="NIE44474.1"/>
    </source>
</evidence>
<sequence length="125" mass="13975">MTALSLSLSLVHCAVHTQYVVHQQVFAKPTKALLTLWFDRVLSRTFRLDEPIKLIVRELKAYAQCTYCLLCTMFLLFFLNLSCNVFVTSASDHHLKNCILNCKVGVGAGHLLGSFGSNCCTNSFI</sequence>
<evidence type="ECO:0000256" key="2">
    <source>
        <dbReference type="SAM" id="SignalP"/>
    </source>
</evidence>
<evidence type="ECO:0000256" key="1">
    <source>
        <dbReference type="SAM" id="Phobius"/>
    </source>
</evidence>
<evidence type="ECO:0008006" key="4">
    <source>
        <dbReference type="Google" id="ProtNLM"/>
    </source>
</evidence>
<dbReference type="AlphaFoldDB" id="A0A6G5A0I3"/>
<organism evidence="3">
    <name type="scientific">Rhipicephalus microplus</name>
    <name type="common">Cattle tick</name>
    <name type="synonym">Boophilus microplus</name>
    <dbReference type="NCBI Taxonomy" id="6941"/>
    <lineage>
        <taxon>Eukaryota</taxon>
        <taxon>Metazoa</taxon>
        <taxon>Ecdysozoa</taxon>
        <taxon>Arthropoda</taxon>
        <taxon>Chelicerata</taxon>
        <taxon>Arachnida</taxon>
        <taxon>Acari</taxon>
        <taxon>Parasitiformes</taxon>
        <taxon>Ixodida</taxon>
        <taxon>Ixodoidea</taxon>
        <taxon>Ixodidae</taxon>
        <taxon>Rhipicephalinae</taxon>
        <taxon>Rhipicephalus</taxon>
        <taxon>Boophilus</taxon>
    </lineage>
</organism>
<name>A0A6G5A0I3_RHIMP</name>
<accession>A0A6G5A0I3</accession>
<proteinExistence type="predicted"/>
<keyword evidence="2" id="KW-0732">Signal</keyword>
<protein>
    <recommendedName>
        <fullName evidence="4">Secreted protein</fullName>
    </recommendedName>
</protein>
<feature type="transmembrane region" description="Helical" evidence="1">
    <location>
        <begin position="61"/>
        <end position="87"/>
    </location>
</feature>